<dbReference type="GO" id="GO:0016301">
    <property type="term" value="F:kinase activity"/>
    <property type="evidence" value="ECO:0007669"/>
    <property type="project" value="InterPro"/>
</dbReference>
<dbReference type="EMBL" id="MN740439">
    <property type="protein sequence ID" value="QHU26345.1"/>
    <property type="molecule type" value="Genomic_DNA"/>
</dbReference>
<proteinExistence type="predicted"/>
<reference evidence="4" key="1">
    <citation type="journal article" date="2020" name="Nature">
        <title>Giant virus diversity and host interactions through global metagenomics.</title>
        <authorList>
            <person name="Schulz F."/>
            <person name="Roux S."/>
            <person name="Paez-Espino D."/>
            <person name="Jungbluth S."/>
            <person name="Walsh D.A."/>
            <person name="Denef V.J."/>
            <person name="McMahon K.D."/>
            <person name="Konstantinidis K.T."/>
            <person name="Eloe-Fadrosh E.A."/>
            <person name="Kyrpides N.C."/>
            <person name="Woyke T."/>
        </authorList>
    </citation>
    <scope>NUCLEOTIDE SEQUENCE</scope>
    <source>
        <strain evidence="4">GVMAG-M-3300027759-16</strain>
    </source>
</reference>
<evidence type="ECO:0000313" key="4">
    <source>
        <dbReference type="EMBL" id="QHU26345.1"/>
    </source>
</evidence>
<feature type="domain" description="Zeta toxin" evidence="3">
    <location>
        <begin position="28"/>
        <end position="203"/>
    </location>
</feature>
<keyword evidence="2" id="KW-0067">ATP-binding</keyword>
<dbReference type="InterPro" id="IPR010488">
    <property type="entry name" value="Zeta_toxin_domain"/>
</dbReference>
<dbReference type="AlphaFoldDB" id="A0A6C0L882"/>
<evidence type="ECO:0000256" key="1">
    <source>
        <dbReference type="ARBA" id="ARBA00022741"/>
    </source>
</evidence>
<dbReference type="InterPro" id="IPR027417">
    <property type="entry name" value="P-loop_NTPase"/>
</dbReference>
<evidence type="ECO:0000259" key="3">
    <source>
        <dbReference type="Pfam" id="PF06414"/>
    </source>
</evidence>
<protein>
    <recommendedName>
        <fullName evidence="3">Zeta toxin domain-containing protein</fullName>
    </recommendedName>
</protein>
<sequence length="226" mass="25114">MSSRDLCTGRDPRGDFDRIQKKVLPQRRQSGRKLALFLLGSPASGKTSVKREWLDLLGLGVDFVDISPDDIMAELPQYRAFVAAGDAGAAAKCHGRAYKITSDLIKAATARGEDILLERTGQDAYWTTKDMEKLVAQGYSIHICIVVADLAKTLEREPVRAAATGRHINAGTMADIHKKLQDSIRVYMGLPFLKSFTVYDNNGDRPTVVEHVMRGGRSRKTRRRKI</sequence>
<evidence type="ECO:0000256" key="2">
    <source>
        <dbReference type="ARBA" id="ARBA00022840"/>
    </source>
</evidence>
<name>A0A6C0L882_9ZZZZ</name>
<dbReference type="Gene3D" id="3.40.50.300">
    <property type="entry name" value="P-loop containing nucleotide triphosphate hydrolases"/>
    <property type="match status" value="1"/>
</dbReference>
<keyword evidence="1" id="KW-0547">Nucleotide-binding</keyword>
<dbReference type="GO" id="GO:0005524">
    <property type="term" value="F:ATP binding"/>
    <property type="evidence" value="ECO:0007669"/>
    <property type="project" value="UniProtKB-KW"/>
</dbReference>
<organism evidence="4">
    <name type="scientific">viral metagenome</name>
    <dbReference type="NCBI Taxonomy" id="1070528"/>
    <lineage>
        <taxon>unclassified sequences</taxon>
        <taxon>metagenomes</taxon>
        <taxon>organismal metagenomes</taxon>
    </lineage>
</organism>
<dbReference type="SUPFAM" id="SSF52540">
    <property type="entry name" value="P-loop containing nucleoside triphosphate hydrolases"/>
    <property type="match status" value="1"/>
</dbReference>
<accession>A0A6C0L882</accession>
<dbReference type="Pfam" id="PF06414">
    <property type="entry name" value="Zeta_toxin"/>
    <property type="match status" value="1"/>
</dbReference>